<comment type="caution">
    <text evidence="1">The sequence shown here is derived from an EMBL/GenBank/DDBJ whole genome shotgun (WGS) entry which is preliminary data.</text>
</comment>
<sequence length="70" mass="7238">MLGKWFKVVVGSGSGELAGVGLWQWGLGWKLAGVGLFDAKEGSVAVLGSIGGLVKVVETVGSGFERFRIS</sequence>
<organism evidence="1 2">
    <name type="scientific">Hibiscus sabdariffa</name>
    <name type="common">roselle</name>
    <dbReference type="NCBI Taxonomy" id="183260"/>
    <lineage>
        <taxon>Eukaryota</taxon>
        <taxon>Viridiplantae</taxon>
        <taxon>Streptophyta</taxon>
        <taxon>Embryophyta</taxon>
        <taxon>Tracheophyta</taxon>
        <taxon>Spermatophyta</taxon>
        <taxon>Magnoliopsida</taxon>
        <taxon>eudicotyledons</taxon>
        <taxon>Gunneridae</taxon>
        <taxon>Pentapetalae</taxon>
        <taxon>rosids</taxon>
        <taxon>malvids</taxon>
        <taxon>Malvales</taxon>
        <taxon>Malvaceae</taxon>
        <taxon>Malvoideae</taxon>
        <taxon>Hibiscus</taxon>
    </lineage>
</organism>
<dbReference type="EMBL" id="JBBPBN010000005">
    <property type="protein sequence ID" value="KAK9036846.1"/>
    <property type="molecule type" value="Genomic_DNA"/>
</dbReference>
<gene>
    <name evidence="1" type="ORF">V6N11_021771</name>
</gene>
<protein>
    <submittedName>
        <fullName evidence="1">Uncharacterized protein</fullName>
    </submittedName>
</protein>
<proteinExistence type="predicted"/>
<keyword evidence="2" id="KW-1185">Reference proteome</keyword>
<evidence type="ECO:0000313" key="1">
    <source>
        <dbReference type="EMBL" id="KAK9036846.1"/>
    </source>
</evidence>
<dbReference type="Proteomes" id="UP001396334">
    <property type="component" value="Unassembled WGS sequence"/>
</dbReference>
<name>A0ABR2THP2_9ROSI</name>
<evidence type="ECO:0000313" key="2">
    <source>
        <dbReference type="Proteomes" id="UP001396334"/>
    </source>
</evidence>
<reference evidence="1 2" key="1">
    <citation type="journal article" date="2024" name="G3 (Bethesda)">
        <title>Genome assembly of Hibiscus sabdariffa L. provides insights into metabolisms of medicinal natural products.</title>
        <authorList>
            <person name="Kim T."/>
        </authorList>
    </citation>
    <scope>NUCLEOTIDE SEQUENCE [LARGE SCALE GENOMIC DNA]</scope>
    <source>
        <strain evidence="1">TK-2024</strain>
        <tissue evidence="1">Old leaves</tissue>
    </source>
</reference>
<accession>A0ABR2THP2</accession>